<protein>
    <submittedName>
        <fullName evidence="1">Uncharacterized protein</fullName>
    </submittedName>
</protein>
<dbReference type="EMBL" id="IACL01067149">
    <property type="protein sequence ID" value="LAB08866.1"/>
    <property type="molecule type" value="Transcribed_RNA"/>
</dbReference>
<name>A0A2D4KJH4_9SAUR</name>
<reference evidence="1" key="1">
    <citation type="submission" date="2017-07" db="EMBL/GenBank/DDBJ databases">
        <authorList>
            <person name="Mikheyev A."/>
            <person name="Grau M."/>
        </authorList>
    </citation>
    <scope>NUCLEOTIDE SEQUENCE</scope>
    <source>
        <tissue evidence="1">Venom_gland</tissue>
    </source>
</reference>
<proteinExistence type="predicted"/>
<reference evidence="1" key="2">
    <citation type="submission" date="2017-11" db="EMBL/GenBank/DDBJ databases">
        <title>Coralsnake Venomics: Analyses of Venom Gland Transcriptomes and Proteomes of Six Brazilian Taxa.</title>
        <authorList>
            <person name="Aird S.D."/>
            <person name="Jorge da Silva N."/>
            <person name="Qiu L."/>
            <person name="Villar-Briones A."/>
            <person name="Aparecida-Saddi V."/>
            <person name="Campos-Telles M.P."/>
            <person name="Grau M."/>
            <person name="Mikheyev A.S."/>
        </authorList>
    </citation>
    <scope>NUCLEOTIDE SEQUENCE</scope>
    <source>
        <tissue evidence="1">Venom_gland</tissue>
    </source>
</reference>
<sequence>MLEEKLTLSDSHDIQNYFDPRRREKSRGVFCNICFSHLPKGCKAKPIIQYSTRASTGPSKQCDVLGASRENNSVLPVCVVSLSLLPRFYYGTDTSVAILALKWFN</sequence>
<organism evidence="1">
    <name type="scientific">Micrurus paraensis</name>
    <dbReference type="NCBI Taxonomy" id="1970185"/>
    <lineage>
        <taxon>Eukaryota</taxon>
        <taxon>Metazoa</taxon>
        <taxon>Chordata</taxon>
        <taxon>Craniata</taxon>
        <taxon>Vertebrata</taxon>
        <taxon>Euteleostomi</taxon>
        <taxon>Lepidosauria</taxon>
        <taxon>Squamata</taxon>
        <taxon>Bifurcata</taxon>
        <taxon>Unidentata</taxon>
        <taxon>Episquamata</taxon>
        <taxon>Toxicofera</taxon>
        <taxon>Serpentes</taxon>
        <taxon>Colubroidea</taxon>
        <taxon>Elapidae</taxon>
        <taxon>Elapinae</taxon>
        <taxon>Micrurus</taxon>
    </lineage>
</organism>
<dbReference type="AlphaFoldDB" id="A0A2D4KJH4"/>
<evidence type="ECO:0000313" key="1">
    <source>
        <dbReference type="EMBL" id="LAB08866.1"/>
    </source>
</evidence>
<accession>A0A2D4KJH4</accession>